<reference evidence="6" key="1">
    <citation type="submission" date="2021-02" db="EMBL/GenBank/DDBJ databases">
        <authorList>
            <person name="Nowell W R."/>
        </authorList>
    </citation>
    <scope>NUCLEOTIDE SEQUENCE</scope>
</reference>
<keyword evidence="2 5" id="KW-0812">Transmembrane</keyword>
<dbReference type="GO" id="GO:0016020">
    <property type="term" value="C:membrane"/>
    <property type="evidence" value="ECO:0007669"/>
    <property type="project" value="UniProtKB-SubCell"/>
</dbReference>
<organism evidence="6 7">
    <name type="scientific">Adineta ricciae</name>
    <name type="common">Rotifer</name>
    <dbReference type="NCBI Taxonomy" id="249248"/>
    <lineage>
        <taxon>Eukaryota</taxon>
        <taxon>Metazoa</taxon>
        <taxon>Spiralia</taxon>
        <taxon>Gnathifera</taxon>
        <taxon>Rotifera</taxon>
        <taxon>Eurotatoria</taxon>
        <taxon>Bdelloidea</taxon>
        <taxon>Adinetida</taxon>
        <taxon>Adinetidae</taxon>
        <taxon>Adineta</taxon>
    </lineage>
</organism>
<feature type="transmembrane region" description="Helical" evidence="5">
    <location>
        <begin position="35"/>
        <end position="64"/>
    </location>
</feature>
<evidence type="ECO:0008006" key="8">
    <source>
        <dbReference type="Google" id="ProtNLM"/>
    </source>
</evidence>
<evidence type="ECO:0000256" key="4">
    <source>
        <dbReference type="ARBA" id="ARBA00023136"/>
    </source>
</evidence>
<dbReference type="Proteomes" id="UP000663852">
    <property type="component" value="Unassembled WGS sequence"/>
</dbReference>
<evidence type="ECO:0000256" key="5">
    <source>
        <dbReference type="SAM" id="Phobius"/>
    </source>
</evidence>
<dbReference type="EMBL" id="CAJNOJ010000024">
    <property type="protein sequence ID" value="CAF0862522.1"/>
    <property type="molecule type" value="Genomic_DNA"/>
</dbReference>
<comment type="caution">
    <text evidence="6">The sequence shown here is derived from an EMBL/GenBank/DDBJ whole genome shotgun (WGS) entry which is preliminary data.</text>
</comment>
<dbReference type="Gene3D" id="1.20.1070.10">
    <property type="entry name" value="Rhodopsin 7-helix transmembrane proteins"/>
    <property type="match status" value="1"/>
</dbReference>
<dbReference type="InterPro" id="IPR000276">
    <property type="entry name" value="GPCR_Rhodpsn"/>
</dbReference>
<accession>A0A813WV11</accession>
<evidence type="ECO:0000256" key="2">
    <source>
        <dbReference type="ARBA" id="ARBA00022692"/>
    </source>
</evidence>
<evidence type="ECO:0000313" key="7">
    <source>
        <dbReference type="Proteomes" id="UP000663852"/>
    </source>
</evidence>
<protein>
    <recommendedName>
        <fullName evidence="8">G-protein coupled receptors family 1 profile domain-containing protein</fullName>
    </recommendedName>
</protein>
<proteinExistence type="predicted"/>
<dbReference type="SUPFAM" id="SSF81321">
    <property type="entry name" value="Family A G protein-coupled receptor-like"/>
    <property type="match status" value="1"/>
</dbReference>
<sequence>MIALAAVICACLPIYILINYGPVNNLRPCMVTTDIGYIVGAVTTYMFLFTIPTLSMGILSWLTVRRLRQNARKVGRDKICVTGKDAQLIGMLTAQVVLYFITNMPFISLVLYGAFTVNVSQSVYEIAVVNFANALFTNLFSYCYNAWPFLFIRSLHQVFAASYLQYSHHHACYAKRCQTQNSQIEIMLYVLHQWPTETNGN</sequence>
<gene>
    <name evidence="6" type="ORF">EDS130_LOCUS7886</name>
</gene>
<keyword evidence="3 5" id="KW-1133">Transmembrane helix</keyword>
<evidence type="ECO:0000256" key="1">
    <source>
        <dbReference type="ARBA" id="ARBA00004370"/>
    </source>
</evidence>
<evidence type="ECO:0000256" key="3">
    <source>
        <dbReference type="ARBA" id="ARBA00022989"/>
    </source>
</evidence>
<feature type="transmembrane region" description="Helical" evidence="5">
    <location>
        <begin position="127"/>
        <end position="147"/>
    </location>
</feature>
<evidence type="ECO:0000313" key="6">
    <source>
        <dbReference type="EMBL" id="CAF0862522.1"/>
    </source>
</evidence>
<feature type="transmembrane region" description="Helical" evidence="5">
    <location>
        <begin position="96"/>
        <end position="115"/>
    </location>
</feature>
<keyword evidence="4 5" id="KW-0472">Membrane</keyword>
<dbReference type="Pfam" id="PF00001">
    <property type="entry name" value="7tm_1"/>
    <property type="match status" value="1"/>
</dbReference>
<dbReference type="GO" id="GO:0004930">
    <property type="term" value="F:G protein-coupled receptor activity"/>
    <property type="evidence" value="ECO:0007669"/>
    <property type="project" value="InterPro"/>
</dbReference>
<name>A0A813WV11_ADIRI</name>
<comment type="subcellular location">
    <subcellularLocation>
        <location evidence="1">Membrane</location>
    </subcellularLocation>
</comment>
<dbReference type="AlphaFoldDB" id="A0A813WV11"/>